<dbReference type="CDD" id="cd01293">
    <property type="entry name" value="Bact_CD"/>
    <property type="match status" value="1"/>
</dbReference>
<dbReference type="Pfam" id="PF07969">
    <property type="entry name" value="Amidohydro_3"/>
    <property type="match status" value="1"/>
</dbReference>
<dbReference type="PANTHER" id="PTHR32027:SF0">
    <property type="entry name" value="CYTOSINE DEAMINASE"/>
    <property type="match status" value="1"/>
</dbReference>
<dbReference type="Gene3D" id="2.30.40.10">
    <property type="entry name" value="Urease, subunit C, domain 1"/>
    <property type="match status" value="1"/>
</dbReference>
<organism evidence="4 5">
    <name type="scientific">Microcystis aeruginosa PCC 9807</name>
    <dbReference type="NCBI Taxonomy" id="1160283"/>
    <lineage>
        <taxon>Bacteria</taxon>
        <taxon>Bacillati</taxon>
        <taxon>Cyanobacteriota</taxon>
        <taxon>Cyanophyceae</taxon>
        <taxon>Oscillatoriophycideae</taxon>
        <taxon>Chroococcales</taxon>
        <taxon>Microcystaceae</taxon>
        <taxon>Microcystis</taxon>
    </lineage>
</organism>
<dbReference type="NCBIfam" id="NF005759">
    <property type="entry name" value="PRK07583.1"/>
    <property type="match status" value="1"/>
</dbReference>
<dbReference type="GO" id="GO:0035888">
    <property type="term" value="F:isoguanine deaminase activity"/>
    <property type="evidence" value="ECO:0007669"/>
    <property type="project" value="TreeGrafter"/>
</dbReference>
<keyword evidence="1" id="KW-0479">Metal-binding</keyword>
<evidence type="ECO:0000256" key="2">
    <source>
        <dbReference type="ARBA" id="ARBA00022801"/>
    </source>
</evidence>
<dbReference type="InterPro" id="IPR013108">
    <property type="entry name" value="Amidohydro_3"/>
</dbReference>
<dbReference type="HOGENOM" id="CLU_031758_5_1_3"/>
<accession>I4H820</accession>
<dbReference type="PANTHER" id="PTHR32027">
    <property type="entry name" value="CYTOSINE DEAMINASE"/>
    <property type="match status" value="1"/>
</dbReference>
<reference evidence="4 5" key="1">
    <citation type="submission" date="2012-04" db="EMBL/GenBank/DDBJ databases">
        <authorList>
            <person name="Genoscope - CEA"/>
        </authorList>
    </citation>
    <scope>NUCLEOTIDE SEQUENCE [LARGE SCALE GENOMIC DNA]</scope>
    <source>
        <strain evidence="4 5">9807</strain>
    </source>
</reference>
<dbReference type="FunFam" id="3.20.20.140:FF:000019">
    <property type="entry name" value="Cytosine deaminase"/>
    <property type="match status" value="1"/>
</dbReference>
<dbReference type="RefSeq" id="WP_002788120.1">
    <property type="nucleotide sequence ID" value="NZ_HE973360.1"/>
</dbReference>
<dbReference type="GO" id="GO:0006209">
    <property type="term" value="P:cytosine catabolic process"/>
    <property type="evidence" value="ECO:0007669"/>
    <property type="project" value="TreeGrafter"/>
</dbReference>
<dbReference type="GO" id="GO:0046872">
    <property type="term" value="F:metal ion binding"/>
    <property type="evidence" value="ECO:0007669"/>
    <property type="project" value="UniProtKB-KW"/>
</dbReference>
<proteinExistence type="predicted"/>
<dbReference type="InterPro" id="IPR011059">
    <property type="entry name" value="Metal-dep_hydrolase_composite"/>
</dbReference>
<sequence length="437" mass="48913">MIPSSERYWLKNAHIPVSLLENESFSPQTSEGLTLVNLEINDGNINRITSTIPPEDNIPVIDLKKKIIFPCFIDMHTHLDKGHSWQRCPNHDGTFDSALKMVLEDSRREWRLEDVYRRMEFGVKCSYAHGTAAIRTHIDSFGQQAQISLTALGELQRQWAGKITLQAVSLVSLDYYQTSEGAALADKIAEFGGILGGVAYTNPDLQAQIDITFKLAQERGLNLDFHLDENGDPDSTCLAAIARTAIKEQFSGQIICGHCCSLAVQSPEIIQETLNLVKNAGIAIVSLPMCNLYLQDRQEEKTPFWRGTTKIKEMKKAGIPVAFASDNCRDPFYGFGDHDGLEVFTQAVRIAHLDTPYADWVNSVTLTPANLLGLPHLGRIKTGLEANLLIFKARYFSELLSRPQWDRLVIRRGLSIDTTLPDYQELDDLVLGIEQLL</sequence>
<comment type="caution">
    <text evidence="4">The sequence shown here is derived from an EMBL/GenBank/DDBJ whole genome shotgun (WGS) entry which is preliminary data.</text>
</comment>
<dbReference type="Gene3D" id="3.20.20.140">
    <property type="entry name" value="Metal-dependent hydrolases"/>
    <property type="match status" value="1"/>
</dbReference>
<dbReference type="SUPFAM" id="SSF51338">
    <property type="entry name" value="Composite domain of metallo-dependent hydrolases"/>
    <property type="match status" value="1"/>
</dbReference>
<name>I4H820_MICAE</name>
<protein>
    <submittedName>
        <fullName evidence="4">Cytosine deaminase</fullName>
    </submittedName>
</protein>
<evidence type="ECO:0000256" key="1">
    <source>
        <dbReference type="ARBA" id="ARBA00022723"/>
    </source>
</evidence>
<dbReference type="InterPro" id="IPR032466">
    <property type="entry name" value="Metal_Hydrolase"/>
</dbReference>
<evidence type="ECO:0000259" key="3">
    <source>
        <dbReference type="Pfam" id="PF07969"/>
    </source>
</evidence>
<gene>
    <name evidence="4" type="ORF">MICAF_3630004</name>
</gene>
<dbReference type="GO" id="GO:0004131">
    <property type="term" value="F:cytosine deaminase activity"/>
    <property type="evidence" value="ECO:0007669"/>
    <property type="project" value="TreeGrafter"/>
</dbReference>
<dbReference type="Proteomes" id="UP000003613">
    <property type="component" value="Unassembled WGS sequence"/>
</dbReference>
<dbReference type="EMBL" id="CAIM01000294">
    <property type="protein sequence ID" value="CCI18194.1"/>
    <property type="molecule type" value="Genomic_DNA"/>
</dbReference>
<evidence type="ECO:0000313" key="4">
    <source>
        <dbReference type="EMBL" id="CCI18194.1"/>
    </source>
</evidence>
<feature type="domain" description="Amidohydrolase 3" evidence="3">
    <location>
        <begin position="206"/>
        <end position="395"/>
    </location>
</feature>
<dbReference type="SUPFAM" id="SSF51556">
    <property type="entry name" value="Metallo-dependent hydrolases"/>
    <property type="match status" value="1"/>
</dbReference>
<dbReference type="InterPro" id="IPR052349">
    <property type="entry name" value="Metallo-hydrolase_Enzymes"/>
</dbReference>
<keyword evidence="2" id="KW-0378">Hydrolase</keyword>
<dbReference type="AlphaFoldDB" id="I4H820"/>
<evidence type="ECO:0000313" key="5">
    <source>
        <dbReference type="Proteomes" id="UP000003613"/>
    </source>
</evidence>